<comment type="caution">
    <text evidence="3">The sequence shown here is derived from an EMBL/GenBank/DDBJ whole genome shotgun (WGS) entry which is preliminary data.</text>
</comment>
<dbReference type="Gene3D" id="1.10.8.430">
    <property type="entry name" value="Helical domain of apoptotic protease-activating factors"/>
    <property type="match status" value="1"/>
</dbReference>
<dbReference type="InterPro" id="IPR058192">
    <property type="entry name" value="WHD_ROQ1-like"/>
</dbReference>
<reference evidence="3 4" key="1">
    <citation type="submission" date="2024-01" db="EMBL/GenBank/DDBJ databases">
        <title>The genomes of 5 underutilized Papilionoideae crops provide insights into root nodulation and disease resistance.</title>
        <authorList>
            <person name="Yuan L."/>
        </authorList>
    </citation>
    <scope>NUCLEOTIDE SEQUENCE [LARGE SCALE GENOMIC DNA]</scope>
    <source>
        <strain evidence="3">LY-2023</strain>
        <tissue evidence="3">Leaf</tissue>
    </source>
</reference>
<dbReference type="Gene3D" id="3.80.10.10">
    <property type="entry name" value="Ribonuclease Inhibitor"/>
    <property type="match status" value="2"/>
</dbReference>
<feature type="domain" description="Disease resistance protein Roq1-like winged-helix" evidence="2">
    <location>
        <begin position="74"/>
        <end position="145"/>
    </location>
</feature>
<dbReference type="InterPro" id="IPR042197">
    <property type="entry name" value="Apaf_helical"/>
</dbReference>
<dbReference type="InterPro" id="IPR036390">
    <property type="entry name" value="WH_DNA-bd_sf"/>
</dbReference>
<evidence type="ECO:0000313" key="4">
    <source>
        <dbReference type="Proteomes" id="UP001359559"/>
    </source>
</evidence>
<proteinExistence type="predicted"/>
<dbReference type="InterPro" id="IPR044974">
    <property type="entry name" value="Disease_R_plants"/>
</dbReference>
<organism evidence="3 4">
    <name type="scientific">Clitoria ternatea</name>
    <name type="common">Butterfly pea</name>
    <dbReference type="NCBI Taxonomy" id="43366"/>
    <lineage>
        <taxon>Eukaryota</taxon>
        <taxon>Viridiplantae</taxon>
        <taxon>Streptophyta</taxon>
        <taxon>Embryophyta</taxon>
        <taxon>Tracheophyta</taxon>
        <taxon>Spermatophyta</taxon>
        <taxon>Magnoliopsida</taxon>
        <taxon>eudicotyledons</taxon>
        <taxon>Gunneridae</taxon>
        <taxon>Pentapetalae</taxon>
        <taxon>rosids</taxon>
        <taxon>fabids</taxon>
        <taxon>Fabales</taxon>
        <taxon>Fabaceae</taxon>
        <taxon>Papilionoideae</taxon>
        <taxon>50 kb inversion clade</taxon>
        <taxon>NPAAA clade</taxon>
        <taxon>indigoferoid/millettioid clade</taxon>
        <taxon>Phaseoleae</taxon>
        <taxon>Clitoria</taxon>
    </lineage>
</organism>
<dbReference type="PRINTS" id="PR00364">
    <property type="entry name" value="DISEASERSIST"/>
</dbReference>
<gene>
    <name evidence="3" type="ORF">RJT34_17237</name>
</gene>
<sequence length="473" mass="53734">MNAFHKTLPAVGFEDLSKRALAYAKGIPLALKVLGSLFYSKSENEWDSALRKLEKTPNRNIQQVLRLSYDELDDEEKNIFLDIACFFKGYARGRVTKILNACGFFADIGIRNLLDKALITISGYDCIHMHDLLQEMGKKIVREESDKITGRSRLWDSKEVWDLLTNNKRADEVEGILLDTTQVPHINLSSKAFKKMPNLRFLAFQGHHKDSKRTYNSLLLPRGLEALPNKLRYFEWDGCPLKSLPPSFCCENLVELSLRESNVEKLWHGVQNMPYLEKIDLEGCTHLKECPNLSGAPNLKTIGLTHCRSLLNVDESIFSLEKLEDLHVSGCISLKSLCSNTCPPSLRTLLAFGCLNLQKFSIPLPSNDRFISRFSLNLGASDNISLLSSLYVLCLYKCSFVSLPESIKYLPQLRRLQVFRCKMLRSIPGDCINLDEHSCHTILKDANVRVESRAKPHSTIALQDDNDLHLFEI</sequence>
<keyword evidence="1" id="KW-0677">Repeat</keyword>
<dbReference type="PANTHER" id="PTHR11017">
    <property type="entry name" value="LEUCINE-RICH REPEAT-CONTAINING PROTEIN"/>
    <property type="match status" value="1"/>
</dbReference>
<dbReference type="Proteomes" id="UP001359559">
    <property type="component" value="Unassembled WGS sequence"/>
</dbReference>
<dbReference type="SUPFAM" id="SSF46785">
    <property type="entry name" value="Winged helix' DNA-binding domain"/>
    <property type="match status" value="1"/>
</dbReference>
<name>A0AAN9PD17_CLITE</name>
<evidence type="ECO:0000259" key="2">
    <source>
        <dbReference type="Pfam" id="PF23282"/>
    </source>
</evidence>
<dbReference type="SUPFAM" id="SSF52058">
    <property type="entry name" value="L domain-like"/>
    <property type="match status" value="1"/>
</dbReference>
<dbReference type="EMBL" id="JAYKXN010000004">
    <property type="protein sequence ID" value="KAK7294348.1"/>
    <property type="molecule type" value="Genomic_DNA"/>
</dbReference>
<dbReference type="InterPro" id="IPR027417">
    <property type="entry name" value="P-loop_NTPase"/>
</dbReference>
<dbReference type="PANTHER" id="PTHR11017:SF512">
    <property type="entry name" value="ADP-RIBOSYL CYCLASE_CYCLIC ADP-RIBOSE HYDROLASE"/>
    <property type="match status" value="1"/>
</dbReference>
<dbReference type="GO" id="GO:0006952">
    <property type="term" value="P:defense response"/>
    <property type="evidence" value="ECO:0007669"/>
    <property type="project" value="InterPro"/>
</dbReference>
<dbReference type="Pfam" id="PF23282">
    <property type="entry name" value="WHD_ROQ1"/>
    <property type="match status" value="1"/>
</dbReference>
<evidence type="ECO:0000313" key="3">
    <source>
        <dbReference type="EMBL" id="KAK7294348.1"/>
    </source>
</evidence>
<keyword evidence="4" id="KW-1185">Reference proteome</keyword>
<dbReference type="InterPro" id="IPR032675">
    <property type="entry name" value="LRR_dom_sf"/>
</dbReference>
<accession>A0AAN9PD17</accession>
<dbReference type="SUPFAM" id="SSF52540">
    <property type="entry name" value="P-loop containing nucleoside triphosphate hydrolases"/>
    <property type="match status" value="1"/>
</dbReference>
<evidence type="ECO:0000256" key="1">
    <source>
        <dbReference type="ARBA" id="ARBA00022737"/>
    </source>
</evidence>
<protein>
    <recommendedName>
        <fullName evidence="2">Disease resistance protein Roq1-like winged-helix domain-containing protein</fullName>
    </recommendedName>
</protein>
<dbReference type="Pfam" id="PF23952">
    <property type="entry name" value="LRR_EndoS"/>
    <property type="match status" value="1"/>
</dbReference>
<dbReference type="AlphaFoldDB" id="A0AAN9PD17"/>